<protein>
    <submittedName>
        <fullName evidence="1">Uncharacterized protein</fullName>
    </submittedName>
</protein>
<sequence>METNNNNNSSPSQSQQLEDEDQLSTLTDDILLSILGRVSLRIAASTCVLSTRWRHLPWLLPELRIDVKEFLSGPCRDPAEEKDMDQAMTSLTKATKSFLAKPRKGSIISRLRLQLYLINTSLCEVGPLVCDAVNNGLLKDLDLTVLDEIDPLDRSDDDMRQRAQDIYTFFRAYPNVLHCLTKLSLQNASFDKLDLHHVLFDCCRQLKYLSLCCCHTGTYSFFKIDAPNSQLCDLEMERCNFKRVELVCLPKLEKLICTTWVSHHVPVTLGFVPSLGELELSCGKTDNRRPFKLSELLHGTTSIHTLTLDFQGETIWLRPEMEELRTSFNNLKELNVCGIFVEFDILWTTAFLVAAPSIEKLHIRVWHHACDMEFRGDSFRDRRTPHWEMRFDGSENRLLKELEIGGFRAIEQQFTFIRSVLERSPNFQKIILRGDDECDDCDTLDASLFPSKFPEHDEEEMVIKRIRDGIFSPEIIFDEDWSLSI</sequence>
<evidence type="ECO:0000313" key="2">
    <source>
        <dbReference type="Proteomes" id="UP001732700"/>
    </source>
</evidence>
<organism evidence="1 2">
    <name type="scientific">Avena sativa</name>
    <name type="common">Oat</name>
    <dbReference type="NCBI Taxonomy" id="4498"/>
    <lineage>
        <taxon>Eukaryota</taxon>
        <taxon>Viridiplantae</taxon>
        <taxon>Streptophyta</taxon>
        <taxon>Embryophyta</taxon>
        <taxon>Tracheophyta</taxon>
        <taxon>Spermatophyta</taxon>
        <taxon>Magnoliopsida</taxon>
        <taxon>Liliopsida</taxon>
        <taxon>Poales</taxon>
        <taxon>Poaceae</taxon>
        <taxon>BOP clade</taxon>
        <taxon>Pooideae</taxon>
        <taxon>Poodae</taxon>
        <taxon>Poeae</taxon>
        <taxon>Poeae Chloroplast Group 1 (Aveneae type)</taxon>
        <taxon>Aveninae</taxon>
        <taxon>Avena</taxon>
    </lineage>
</organism>
<evidence type="ECO:0000313" key="1">
    <source>
        <dbReference type="EnsemblPlants" id="AVESA.00010b.r2.7CG0713780.3.CDS"/>
    </source>
</evidence>
<reference evidence="1" key="1">
    <citation type="submission" date="2021-05" db="EMBL/GenBank/DDBJ databases">
        <authorList>
            <person name="Scholz U."/>
            <person name="Mascher M."/>
            <person name="Fiebig A."/>
        </authorList>
    </citation>
    <scope>NUCLEOTIDE SEQUENCE [LARGE SCALE GENOMIC DNA]</scope>
</reference>
<keyword evidence="2" id="KW-1185">Reference proteome</keyword>
<accession>A0ACD6A328</accession>
<dbReference type="Proteomes" id="UP001732700">
    <property type="component" value="Chromosome 7C"/>
</dbReference>
<name>A0ACD6A328_AVESA</name>
<dbReference type="EnsemblPlants" id="AVESA.00010b.r2.7CG0713780.3">
    <property type="protein sequence ID" value="AVESA.00010b.r2.7CG0713780.3.CDS"/>
    <property type="gene ID" value="AVESA.00010b.r2.7CG0713780"/>
</dbReference>
<proteinExistence type="predicted"/>
<reference evidence="1" key="2">
    <citation type="submission" date="2025-09" db="UniProtKB">
        <authorList>
            <consortium name="EnsemblPlants"/>
        </authorList>
    </citation>
    <scope>IDENTIFICATION</scope>
</reference>